<dbReference type="Proteomes" id="UP000032289">
    <property type="component" value="Unassembled WGS sequence"/>
</dbReference>
<accession>A0A0D1LY88</accession>
<proteinExistence type="predicted"/>
<dbReference type="EMBL" id="JWHT01000056">
    <property type="protein sequence ID" value="KIU20806.1"/>
    <property type="molecule type" value="Genomic_DNA"/>
</dbReference>
<dbReference type="PATRIC" id="fig|137591.24.peg.2050"/>
<organism evidence="1 2">
    <name type="scientific">Weissella cibaria</name>
    <dbReference type="NCBI Taxonomy" id="137591"/>
    <lineage>
        <taxon>Bacteria</taxon>
        <taxon>Bacillati</taxon>
        <taxon>Bacillota</taxon>
        <taxon>Bacilli</taxon>
        <taxon>Lactobacillales</taxon>
        <taxon>Lactobacillaceae</taxon>
        <taxon>Weissella</taxon>
    </lineage>
</organism>
<dbReference type="AlphaFoldDB" id="A0A0D1LY88"/>
<protein>
    <submittedName>
        <fullName evidence="1">Abi-like protein</fullName>
    </submittedName>
</protein>
<evidence type="ECO:0000313" key="2">
    <source>
        <dbReference type="Proteomes" id="UP000032289"/>
    </source>
</evidence>
<comment type="caution">
    <text evidence="1">The sequence shown here is derived from an EMBL/GenBank/DDBJ whole genome shotgun (WGS) entry which is preliminary data.</text>
</comment>
<name>A0A0D1LY88_9LACO</name>
<gene>
    <name evidence="1" type="ORF">ab3b_02106</name>
</gene>
<dbReference type="RefSeq" id="WP_052498652.1">
    <property type="nucleotide sequence ID" value="NZ_JWHT01000056.1"/>
</dbReference>
<evidence type="ECO:0000313" key="1">
    <source>
        <dbReference type="EMBL" id="KIU20806.1"/>
    </source>
</evidence>
<sequence>MIDSKIMDTTKSILKDFGNTYVSDEGTLNRKKIIKDLYAYTPTLMHALLANQLIHDTYTESIVIDDKSVELFKLNQFIKMFEYKETVSNIHKYVIPTERSYQLDIMSDKHKVIVADKSIGMSILRRTPYNLLIYPSLNIWYSRSKKSTTFMSGTKIEYLEELVKFDSFIKGKLLEVIRSFENMFLGSFAYHFEMEYKNAFDALSPKMQQKTGNHNVGTQMTGNIIQLIPMWEQFFSNDSVVTINDEIGLWNTLSTEKFLKPNSSIEGLYLDKINSKRFRSSEIKTIKRKFSTQRVRKQIREDLINFCGKSNTSWNLQVGSENFSHMMNIIRIFRNSSSHPGFILDKKVPLDEKSTIFLHDSKAISENAIHLKNFIYILPYFVSDETVDLFRYEVKKRLLYMSHTKKVPNKHIQRLEKQLGIYIFDS</sequence>
<reference evidence="1 2" key="1">
    <citation type="journal article" date="2015" name="Microbiology (Mosc.)">
        <title>Genomics of the Weissella cibaria species with an examination of its metabolic traits.</title>
        <authorList>
            <person name="Lynch K.M."/>
            <person name="Lucid A."/>
            <person name="Arendt E.K."/>
            <person name="Sleator R.D."/>
            <person name="Lucey B."/>
            <person name="Coffey A."/>
        </authorList>
    </citation>
    <scope>NUCLEOTIDE SEQUENCE [LARGE SCALE GENOMIC DNA]</scope>
    <source>
        <strain evidence="1 2">AB3b</strain>
    </source>
</reference>